<dbReference type="RefSeq" id="WP_045960071.1">
    <property type="nucleotide sequence ID" value="NZ_FO704551.1"/>
</dbReference>
<dbReference type="InterPro" id="IPR000212">
    <property type="entry name" value="DNA_helicase_UvrD/REP"/>
</dbReference>
<feature type="binding site" evidence="16">
    <location>
        <begin position="32"/>
        <end position="39"/>
    </location>
    <ligand>
        <name>ATP</name>
        <dbReference type="ChEBI" id="CHEBI:30616"/>
    </ligand>
</feature>
<keyword evidence="4" id="KW-0227">DNA damage</keyword>
<dbReference type="GO" id="GO:0005524">
    <property type="term" value="F:ATP binding"/>
    <property type="evidence" value="ECO:0007669"/>
    <property type="project" value="UniProtKB-UniRule"/>
</dbReference>
<evidence type="ECO:0000256" key="7">
    <source>
        <dbReference type="ARBA" id="ARBA00022840"/>
    </source>
</evidence>
<reference evidence="19 20" key="1">
    <citation type="submission" date="2013-07" db="EMBL/GenBank/DDBJ databases">
        <authorList>
            <person name="Genoscope - CEA"/>
        </authorList>
    </citation>
    <scope>NUCLEOTIDE SEQUENCE [LARGE SCALE GENOMIC DNA]</scope>
    <source>
        <strain evidence="19 20">G6</strain>
    </source>
</reference>
<comment type="similarity">
    <text evidence="1">Belongs to the helicase family. UvrD subfamily.</text>
</comment>
<proteinExistence type="inferred from homology"/>
<feature type="domain" description="UvrD-like helicase C-terminal" evidence="18">
    <location>
        <begin position="290"/>
        <end position="567"/>
    </location>
</feature>
<dbReference type="STRING" id="1354304.XPG1_3458"/>
<dbReference type="GO" id="GO:0016887">
    <property type="term" value="F:ATP hydrolysis activity"/>
    <property type="evidence" value="ECO:0007669"/>
    <property type="project" value="RHEA"/>
</dbReference>
<dbReference type="PROSITE" id="PS51198">
    <property type="entry name" value="UVRD_HELICASE_ATP_BIND"/>
    <property type="match status" value="1"/>
</dbReference>
<organism evidence="19 20">
    <name type="scientific">Xenorhabdus poinarii G6</name>
    <dbReference type="NCBI Taxonomy" id="1354304"/>
    <lineage>
        <taxon>Bacteria</taxon>
        <taxon>Pseudomonadati</taxon>
        <taxon>Pseudomonadota</taxon>
        <taxon>Gammaproteobacteria</taxon>
        <taxon>Enterobacterales</taxon>
        <taxon>Morganellaceae</taxon>
        <taxon>Xenorhabdus</taxon>
    </lineage>
</organism>
<evidence type="ECO:0000256" key="11">
    <source>
        <dbReference type="ARBA" id="ARBA00034617"/>
    </source>
</evidence>
<dbReference type="GO" id="GO:0005829">
    <property type="term" value="C:cytosol"/>
    <property type="evidence" value="ECO:0007669"/>
    <property type="project" value="TreeGrafter"/>
</dbReference>
<dbReference type="InterPro" id="IPR014016">
    <property type="entry name" value="UvrD-like_ATP-bd"/>
</dbReference>
<evidence type="ECO:0000259" key="17">
    <source>
        <dbReference type="PROSITE" id="PS51198"/>
    </source>
</evidence>
<dbReference type="SUPFAM" id="SSF52540">
    <property type="entry name" value="P-loop containing nucleoside triphosphate hydrolases"/>
    <property type="match status" value="1"/>
</dbReference>
<dbReference type="InterPro" id="IPR005753">
    <property type="entry name" value="DNA_helicase_ATP-dep_UvrD"/>
</dbReference>
<evidence type="ECO:0000256" key="2">
    <source>
        <dbReference type="ARBA" id="ARBA00022705"/>
    </source>
</evidence>
<comment type="catalytic activity">
    <reaction evidence="11">
        <text>Couples ATP hydrolysis with the unwinding of duplex DNA by translocating in the 3'-5' direction.</text>
        <dbReference type="EC" id="5.6.2.4"/>
    </reaction>
</comment>
<keyword evidence="8" id="KW-0238">DNA-binding</keyword>
<dbReference type="Gene3D" id="1.10.10.160">
    <property type="match status" value="1"/>
</dbReference>
<dbReference type="OrthoDB" id="9806690at2"/>
<dbReference type="AlphaFoldDB" id="A0A068R7V5"/>
<evidence type="ECO:0000256" key="13">
    <source>
        <dbReference type="ARBA" id="ARBA00034923"/>
    </source>
</evidence>
<dbReference type="FunFam" id="3.40.50.300:FF:001201">
    <property type="entry name" value="ATP-dependent DNA helicase UvrD2"/>
    <property type="match status" value="1"/>
</dbReference>
<evidence type="ECO:0000256" key="8">
    <source>
        <dbReference type="ARBA" id="ARBA00023125"/>
    </source>
</evidence>
<evidence type="ECO:0000256" key="14">
    <source>
        <dbReference type="ARBA" id="ARBA00048988"/>
    </source>
</evidence>
<evidence type="ECO:0000256" key="6">
    <source>
        <dbReference type="ARBA" id="ARBA00022806"/>
    </source>
</evidence>
<dbReference type="NCBIfam" id="TIGR01075">
    <property type="entry name" value="uvrD"/>
    <property type="match status" value="1"/>
</dbReference>
<keyword evidence="5 16" id="KW-0378">Hydrolase</keyword>
<dbReference type="KEGG" id="xpo:XPG1_3458"/>
<dbReference type="InterPro" id="IPR014017">
    <property type="entry name" value="DNA_helicase_UvrD-like_C"/>
</dbReference>
<dbReference type="GO" id="GO:0042802">
    <property type="term" value="F:identical protein binding"/>
    <property type="evidence" value="ECO:0007669"/>
    <property type="project" value="UniProtKB-ARBA"/>
</dbReference>
<evidence type="ECO:0000256" key="4">
    <source>
        <dbReference type="ARBA" id="ARBA00022763"/>
    </source>
</evidence>
<dbReference type="FunFam" id="1.10.10.160:FF:000002">
    <property type="entry name" value="DNA helicase"/>
    <property type="match status" value="1"/>
</dbReference>
<dbReference type="PANTHER" id="PTHR11070:SF2">
    <property type="entry name" value="ATP-DEPENDENT DNA HELICASE SRS2"/>
    <property type="match status" value="1"/>
</dbReference>
<dbReference type="GO" id="GO:0006260">
    <property type="term" value="P:DNA replication"/>
    <property type="evidence" value="ECO:0007669"/>
    <property type="project" value="UniProtKB-KW"/>
</dbReference>
<gene>
    <name evidence="19" type="primary">uvrD</name>
    <name evidence="19" type="ORF">XPG1_3458</name>
</gene>
<dbReference type="EMBL" id="FO704551">
    <property type="protein sequence ID" value="CDG23094.1"/>
    <property type="molecule type" value="Genomic_DNA"/>
</dbReference>
<dbReference type="PROSITE" id="PS51217">
    <property type="entry name" value="UVRD_HELICASE_CTER"/>
    <property type="match status" value="1"/>
</dbReference>
<evidence type="ECO:0000256" key="1">
    <source>
        <dbReference type="ARBA" id="ARBA00009922"/>
    </source>
</evidence>
<feature type="domain" description="UvrD-like helicase ATP-binding" evidence="17">
    <location>
        <begin position="11"/>
        <end position="289"/>
    </location>
</feature>
<evidence type="ECO:0000259" key="18">
    <source>
        <dbReference type="PROSITE" id="PS51217"/>
    </source>
</evidence>
<evidence type="ECO:0000256" key="3">
    <source>
        <dbReference type="ARBA" id="ARBA00022741"/>
    </source>
</evidence>
<keyword evidence="7 16" id="KW-0067">ATP-binding</keyword>
<keyword evidence="9" id="KW-0234">DNA repair</keyword>
<dbReference type="InterPro" id="IPR013986">
    <property type="entry name" value="DExx_box_DNA_helicase_dom_sf"/>
</dbReference>
<keyword evidence="2" id="KW-0235">DNA replication</keyword>
<protein>
    <recommendedName>
        <fullName evidence="15">DNA helicase II</fullName>
        <ecNumber evidence="12">5.6.2.4</ecNumber>
    </recommendedName>
    <alternativeName>
        <fullName evidence="13">DNA 3'-5' helicase II</fullName>
    </alternativeName>
</protein>
<keyword evidence="20" id="KW-1185">Reference proteome</keyword>
<dbReference type="PANTHER" id="PTHR11070">
    <property type="entry name" value="UVRD / RECB / PCRA DNA HELICASE FAMILY MEMBER"/>
    <property type="match status" value="1"/>
</dbReference>
<evidence type="ECO:0000313" key="20">
    <source>
        <dbReference type="Proteomes" id="UP000032735"/>
    </source>
</evidence>
<evidence type="ECO:0000256" key="10">
    <source>
        <dbReference type="ARBA" id="ARBA00023235"/>
    </source>
</evidence>
<dbReference type="CDD" id="cd18807">
    <property type="entry name" value="SF1_C_UvrD"/>
    <property type="match status" value="1"/>
</dbReference>
<sequence length="724" mass="82203">MVIMDVSYLLESLNDKQREAVAASRSNMLVLAGAGSGKTRVLVHRIAWLLSVENAAPFSIMAVTFTNKAAAEMRHRIENLIGTSQGGMWIGTFHSLAHRLLRAHHLDANLPQDFQILDSEDQHRLIKRIIKAMNLDDKQWPARQGMWYINGKKDEGLRPQHIENYGNPVEATWLKIYQAYQEACDRAGLVDFAELLLRAHELWLNKPPILQHYRTRFTNILVDEFQDTNSIQYAWIRLLAGESGKVMIVGDDDQSIYGWRGAQVENIQRFLTDFPATATIRLEQNYRSTSNILKAANALIAHNHDRLGKNLWTEGREGEPIALYSAFNELDESRYVVSRIKHWLDNGGALKECAILYRSNAQSRVLEEALLQAAMPYRIYGGQRFFERQEIKDALSYLRLVANRHDDAAFERVVNTPTRGIGDRTLDVVRQVSRDQQKTLWESCLLLIQEKVLAGRAASALQRFIELIEALETETQEMPLHVQTDRIIRDSGLWAMYQQEKGEKAQARIENLEELVTATRQFSYQDEDENLLPLQAFLSHAALESGESQADASQDAVQLMTLHSAKGLEFPQVFIVGMEEGMFPSQMSIDEGGRLEEERRLAYVGVTRAMEKLTLTYAESRRLYGKEVHHRPSRFIGELPVECVAEVRLRATVSRPVSHKRLGTPISASDSGYALGQRVRHPKFGEGTIINIEGSGEHCRLQIAFQGEGIKWLVAAYARLETSQ</sequence>
<comment type="catalytic activity">
    <reaction evidence="14">
        <text>ATP + H2O = ADP + phosphate + H(+)</text>
        <dbReference type="Rhea" id="RHEA:13065"/>
        <dbReference type="ChEBI" id="CHEBI:15377"/>
        <dbReference type="ChEBI" id="CHEBI:15378"/>
        <dbReference type="ChEBI" id="CHEBI:30616"/>
        <dbReference type="ChEBI" id="CHEBI:43474"/>
        <dbReference type="ChEBI" id="CHEBI:456216"/>
        <dbReference type="EC" id="5.6.2.4"/>
    </reaction>
</comment>
<dbReference type="NCBIfam" id="NF008743">
    <property type="entry name" value="PRK11773.1"/>
    <property type="match status" value="1"/>
</dbReference>
<dbReference type="GO" id="GO:0043138">
    <property type="term" value="F:3'-5' DNA helicase activity"/>
    <property type="evidence" value="ECO:0007669"/>
    <property type="project" value="UniProtKB-EC"/>
</dbReference>
<evidence type="ECO:0000256" key="9">
    <source>
        <dbReference type="ARBA" id="ARBA00023204"/>
    </source>
</evidence>
<dbReference type="Pfam" id="PF21196">
    <property type="entry name" value="PcrA_UvrD_tudor"/>
    <property type="match status" value="1"/>
</dbReference>
<dbReference type="CDD" id="cd17932">
    <property type="entry name" value="DEXQc_UvrD"/>
    <property type="match status" value="1"/>
</dbReference>
<evidence type="ECO:0000256" key="5">
    <source>
        <dbReference type="ARBA" id="ARBA00022801"/>
    </source>
</evidence>
<dbReference type="HOGENOM" id="CLU_004585_5_5_6"/>
<dbReference type="InterPro" id="IPR027417">
    <property type="entry name" value="P-loop_NTPase"/>
</dbReference>
<evidence type="ECO:0000256" key="12">
    <source>
        <dbReference type="ARBA" id="ARBA00034808"/>
    </source>
</evidence>
<dbReference type="GO" id="GO:0003677">
    <property type="term" value="F:DNA binding"/>
    <property type="evidence" value="ECO:0007669"/>
    <property type="project" value="UniProtKB-KW"/>
</dbReference>
<dbReference type="Pfam" id="PF00580">
    <property type="entry name" value="UvrD-helicase"/>
    <property type="match status" value="1"/>
</dbReference>
<keyword evidence="6 16" id="KW-0347">Helicase</keyword>
<dbReference type="GO" id="GO:0033202">
    <property type="term" value="C:DNA helicase complex"/>
    <property type="evidence" value="ECO:0007669"/>
    <property type="project" value="TreeGrafter"/>
</dbReference>
<name>A0A068R7V5_9GAMM</name>
<keyword evidence="10" id="KW-0413">Isomerase</keyword>
<evidence type="ECO:0000256" key="15">
    <source>
        <dbReference type="ARBA" id="ARBA00074869"/>
    </source>
</evidence>
<dbReference type="FunFam" id="1.10.486.10:FF:000001">
    <property type="entry name" value="DNA helicase"/>
    <property type="match status" value="1"/>
</dbReference>
<dbReference type="EC" id="5.6.2.4" evidence="12"/>
<accession>A0A068R7V5</accession>
<dbReference type="Proteomes" id="UP000032735">
    <property type="component" value="Chromosome"/>
</dbReference>
<dbReference type="GO" id="GO:0000725">
    <property type="term" value="P:recombinational repair"/>
    <property type="evidence" value="ECO:0007669"/>
    <property type="project" value="TreeGrafter"/>
</dbReference>
<dbReference type="Gene3D" id="1.10.486.10">
    <property type="entry name" value="PCRA, domain 4"/>
    <property type="match status" value="1"/>
</dbReference>
<evidence type="ECO:0000256" key="16">
    <source>
        <dbReference type="PROSITE-ProRule" id="PRU00560"/>
    </source>
</evidence>
<keyword evidence="3 16" id="KW-0547">Nucleotide-binding</keyword>
<evidence type="ECO:0000313" key="19">
    <source>
        <dbReference type="EMBL" id="CDG23094.1"/>
    </source>
</evidence>
<dbReference type="Gene3D" id="3.40.50.300">
    <property type="entry name" value="P-loop containing nucleotide triphosphate hydrolases"/>
    <property type="match status" value="2"/>
</dbReference>
<dbReference type="Pfam" id="PF13361">
    <property type="entry name" value="UvrD_C"/>
    <property type="match status" value="1"/>
</dbReference>